<gene>
    <name evidence="2" type="ORF">Maq22A_c27185</name>
</gene>
<evidence type="ECO:0000313" key="2">
    <source>
        <dbReference type="EMBL" id="BAQ48284.1"/>
    </source>
</evidence>
<reference evidence="3" key="2">
    <citation type="submission" date="2015-01" db="EMBL/GenBank/DDBJ databases">
        <title>Complete genome sequence of Methylobacterium aquaticum strain 22A.</title>
        <authorList>
            <person name="Tani A."/>
            <person name="Ogura Y."/>
            <person name="Hayashi T."/>
        </authorList>
    </citation>
    <scope>NUCLEOTIDE SEQUENCE [LARGE SCALE GENOMIC DNA]</scope>
    <source>
        <strain evidence="3">MA-22A</strain>
    </source>
</reference>
<protein>
    <recommendedName>
        <fullName evidence="4">BioF2-like acetyltransferase domain-containing protein</fullName>
    </recommendedName>
</protein>
<dbReference type="PATRIC" id="fig|270351.10.peg.5214"/>
<dbReference type="SUPFAM" id="SSF55729">
    <property type="entry name" value="Acyl-CoA N-acyltransferases (Nat)"/>
    <property type="match status" value="1"/>
</dbReference>
<dbReference type="KEGG" id="maqu:Maq22A_c27185"/>
<dbReference type="OrthoDB" id="8362394at2"/>
<dbReference type="Proteomes" id="UP000061432">
    <property type="component" value="Chromosome"/>
</dbReference>
<dbReference type="EMBL" id="AP014704">
    <property type="protein sequence ID" value="BAQ48284.1"/>
    <property type="molecule type" value="Genomic_DNA"/>
</dbReference>
<dbReference type="InterPro" id="IPR016181">
    <property type="entry name" value="Acyl_CoA_acyltransferase"/>
</dbReference>
<sequence>MSGTVAGATDERTNRLLRVGGGPAQTEGPPSPAAALTRAGPPDDGRRGAPRLTVAPSLASARCWDAFAQACDASFWSSRGGAWMWQFKLHARFRLRFFDLILTTPAGERCKIGQCAVGLGPRLRVIADGLTLKPDYADLWPVAMESLLGHLGPGRYVYGSFWSTEVPRHRAILRLPHTRVVAVRRLVVEAIDLKRAERWSDFLGRVSRNIVRNARGFHQAHADRRFIVRHGVGCLTLLPKAIRLRRRMYDRKRIAFSQTRAVVSYVMRSLLLRRYVLMRVTVAGRRVLASAGTVAFGESVSFLDGASAPTPAGAGWDVLLHAIEDAHRSGRTRFQLGYTDVTDEFDGGDWVSPVRYRRDCRARAIETSLFAFDFAVEGAGDRSIPPVLLERTDPCWTGEARA</sequence>
<dbReference type="AlphaFoldDB" id="A0A0C6FS54"/>
<dbReference type="RefSeq" id="WP_060849046.1">
    <property type="nucleotide sequence ID" value="NZ_AP014704.1"/>
</dbReference>
<feature type="region of interest" description="Disordered" evidence="1">
    <location>
        <begin position="1"/>
        <end position="49"/>
    </location>
</feature>
<evidence type="ECO:0000256" key="1">
    <source>
        <dbReference type="SAM" id="MobiDB-lite"/>
    </source>
</evidence>
<evidence type="ECO:0000313" key="3">
    <source>
        <dbReference type="Proteomes" id="UP000061432"/>
    </source>
</evidence>
<organism evidence="2 3">
    <name type="scientific">Methylobacterium aquaticum</name>
    <dbReference type="NCBI Taxonomy" id="270351"/>
    <lineage>
        <taxon>Bacteria</taxon>
        <taxon>Pseudomonadati</taxon>
        <taxon>Pseudomonadota</taxon>
        <taxon>Alphaproteobacteria</taxon>
        <taxon>Hyphomicrobiales</taxon>
        <taxon>Methylobacteriaceae</taxon>
        <taxon>Methylobacterium</taxon>
    </lineage>
</organism>
<accession>A0A0C6FS54</accession>
<evidence type="ECO:0008006" key="4">
    <source>
        <dbReference type="Google" id="ProtNLM"/>
    </source>
</evidence>
<name>A0A0C6FS54_9HYPH</name>
<proteinExistence type="predicted"/>
<reference evidence="2 3" key="1">
    <citation type="journal article" date="2015" name="Genome Announc.">
        <title>Complete Genome Sequence of Methylobacterium aquaticum Strain 22A, Isolated from Racomitrium japonicum Moss.</title>
        <authorList>
            <person name="Tani A."/>
            <person name="Ogura Y."/>
            <person name="Hayashi T."/>
            <person name="Kimbara K."/>
        </authorList>
    </citation>
    <scope>NUCLEOTIDE SEQUENCE [LARGE SCALE GENOMIC DNA]</scope>
    <source>
        <strain evidence="2 3">MA-22A</strain>
    </source>
</reference>